<gene>
    <name evidence="8" type="ORF">FHG85_01270</name>
</gene>
<feature type="domain" description="EamA" evidence="7">
    <location>
        <begin position="157"/>
        <end position="293"/>
    </location>
</feature>
<feature type="transmembrane region" description="Helical" evidence="6">
    <location>
        <begin position="12"/>
        <end position="32"/>
    </location>
</feature>
<evidence type="ECO:0000256" key="3">
    <source>
        <dbReference type="ARBA" id="ARBA00022692"/>
    </source>
</evidence>
<keyword evidence="5 6" id="KW-0472">Membrane</keyword>
<reference evidence="8 9" key="1">
    <citation type="submission" date="2019-07" db="EMBL/GenBank/DDBJ databases">
        <title>Thalassofilum flectens gen. nov., sp. nov., a novel moderate thermophilic anaerobe from a shallow sea hot spring in Kunashir Island (Russia), representing a new family in the order Bacteroidales, and proposal of Thalassofilacea fam. nov.</title>
        <authorList>
            <person name="Kochetkova T.V."/>
            <person name="Podosokorskaya O.A."/>
            <person name="Novikov A."/>
            <person name="Elcheninov A.G."/>
            <person name="Toshchakov S.V."/>
            <person name="Kublanov I.V."/>
        </authorList>
    </citation>
    <scope>NUCLEOTIDE SEQUENCE [LARGE SCALE GENOMIC DNA]</scope>
    <source>
        <strain evidence="8 9">38-H</strain>
    </source>
</reference>
<keyword evidence="4 6" id="KW-1133">Transmembrane helix</keyword>
<dbReference type="AlphaFoldDB" id="A0A7D3XCB5"/>
<evidence type="ECO:0000256" key="6">
    <source>
        <dbReference type="SAM" id="Phobius"/>
    </source>
</evidence>
<feature type="transmembrane region" description="Helical" evidence="6">
    <location>
        <begin position="220"/>
        <end position="239"/>
    </location>
</feature>
<keyword evidence="9" id="KW-1185">Reference proteome</keyword>
<comment type="subcellular location">
    <subcellularLocation>
        <location evidence="1">Cell membrane</location>
        <topology evidence="1">Multi-pass membrane protein</topology>
    </subcellularLocation>
</comment>
<proteinExistence type="predicted"/>
<dbReference type="Proteomes" id="UP000500961">
    <property type="component" value="Chromosome"/>
</dbReference>
<dbReference type="EMBL" id="CP041345">
    <property type="protein sequence ID" value="QKG78952.1"/>
    <property type="molecule type" value="Genomic_DNA"/>
</dbReference>
<evidence type="ECO:0000256" key="4">
    <source>
        <dbReference type="ARBA" id="ARBA00022989"/>
    </source>
</evidence>
<feature type="transmembrane region" description="Helical" evidence="6">
    <location>
        <begin position="38"/>
        <end position="59"/>
    </location>
</feature>
<evidence type="ECO:0000256" key="1">
    <source>
        <dbReference type="ARBA" id="ARBA00004651"/>
    </source>
</evidence>
<feature type="transmembrane region" description="Helical" evidence="6">
    <location>
        <begin position="102"/>
        <end position="120"/>
    </location>
</feature>
<dbReference type="InterPro" id="IPR037185">
    <property type="entry name" value="EmrE-like"/>
</dbReference>
<accession>A0A7D3XCB5</accession>
<feature type="transmembrane region" description="Helical" evidence="6">
    <location>
        <begin position="155"/>
        <end position="175"/>
    </location>
</feature>
<dbReference type="Pfam" id="PF00892">
    <property type="entry name" value="EamA"/>
    <property type="match status" value="2"/>
</dbReference>
<name>A0A7D3XCB5_9BACT</name>
<evidence type="ECO:0000259" key="7">
    <source>
        <dbReference type="Pfam" id="PF00892"/>
    </source>
</evidence>
<dbReference type="PANTHER" id="PTHR32322">
    <property type="entry name" value="INNER MEMBRANE TRANSPORTER"/>
    <property type="match status" value="1"/>
</dbReference>
<sequence length="302" mass="33003">MNLKSKQAKAHLALFVANLMFGINYSVAKGVMPNYLSPLGFTLLRVIASSFLFWAIASFGKNTESIEKKDYLRLIAAGLFGITFNQLLFLNGLNFSTPIESSIISTLNPAMVILIAYFLLSEPITTKKIIGLIIGASGALLLILGNGSVSISDKHLLGNAMLFLNTLSYAFYLVVVKPLTLKYRPVTVMKGVFTVGLLSITPFGFSDLLNTSWNTIPIEIFASIAFVLLGPTFLAYLLNGWGLQHVHTSTVSIYIYSQPVIAAFIAVMFGVDTLDLRKLMAAILVFTGVFLVSQRKRKKVAT</sequence>
<dbReference type="InterPro" id="IPR050638">
    <property type="entry name" value="AA-Vitamin_Transporters"/>
</dbReference>
<evidence type="ECO:0000256" key="2">
    <source>
        <dbReference type="ARBA" id="ARBA00022475"/>
    </source>
</evidence>
<feature type="transmembrane region" description="Helical" evidence="6">
    <location>
        <begin position="276"/>
        <end position="293"/>
    </location>
</feature>
<organism evidence="8 9">
    <name type="scientific">Tenuifilum thalassicum</name>
    <dbReference type="NCBI Taxonomy" id="2590900"/>
    <lineage>
        <taxon>Bacteria</taxon>
        <taxon>Pseudomonadati</taxon>
        <taxon>Bacteroidota</taxon>
        <taxon>Bacteroidia</taxon>
        <taxon>Bacteroidales</taxon>
        <taxon>Tenuifilaceae</taxon>
        <taxon>Tenuifilum</taxon>
    </lineage>
</organism>
<dbReference type="InterPro" id="IPR000620">
    <property type="entry name" value="EamA_dom"/>
</dbReference>
<evidence type="ECO:0000313" key="8">
    <source>
        <dbReference type="EMBL" id="QKG78952.1"/>
    </source>
</evidence>
<protein>
    <submittedName>
        <fullName evidence="8">DMT family transporter</fullName>
    </submittedName>
</protein>
<dbReference type="PANTHER" id="PTHR32322:SF18">
    <property type="entry name" value="S-ADENOSYLMETHIONINE_S-ADENOSYLHOMOCYSTEINE TRANSPORTER"/>
    <property type="match status" value="1"/>
</dbReference>
<dbReference type="SUPFAM" id="SSF103481">
    <property type="entry name" value="Multidrug resistance efflux transporter EmrE"/>
    <property type="match status" value="2"/>
</dbReference>
<dbReference type="RefSeq" id="WP_173072468.1">
    <property type="nucleotide sequence ID" value="NZ_CP041345.1"/>
</dbReference>
<feature type="transmembrane region" description="Helical" evidence="6">
    <location>
        <begin position="187"/>
        <end position="205"/>
    </location>
</feature>
<feature type="transmembrane region" description="Helical" evidence="6">
    <location>
        <begin position="251"/>
        <end position="270"/>
    </location>
</feature>
<evidence type="ECO:0000256" key="5">
    <source>
        <dbReference type="ARBA" id="ARBA00023136"/>
    </source>
</evidence>
<feature type="domain" description="EamA" evidence="7">
    <location>
        <begin position="10"/>
        <end position="143"/>
    </location>
</feature>
<evidence type="ECO:0000313" key="9">
    <source>
        <dbReference type="Proteomes" id="UP000500961"/>
    </source>
</evidence>
<feature type="transmembrane region" description="Helical" evidence="6">
    <location>
        <begin position="129"/>
        <end position="149"/>
    </location>
</feature>
<feature type="transmembrane region" description="Helical" evidence="6">
    <location>
        <begin position="71"/>
        <end position="90"/>
    </location>
</feature>
<dbReference type="GO" id="GO:0005886">
    <property type="term" value="C:plasma membrane"/>
    <property type="evidence" value="ECO:0007669"/>
    <property type="project" value="UniProtKB-SubCell"/>
</dbReference>
<keyword evidence="2" id="KW-1003">Cell membrane</keyword>
<dbReference type="KEGG" id="ttz:FHG85_01270"/>
<keyword evidence="3 6" id="KW-0812">Transmembrane</keyword>